<reference evidence="2 3" key="1">
    <citation type="submission" date="2017-03" db="EMBL/GenBank/DDBJ databases">
        <authorList>
            <person name="Afonso C.L."/>
            <person name="Miller P.J."/>
            <person name="Scott M.A."/>
            <person name="Spackman E."/>
            <person name="Goraichik I."/>
            <person name="Dimitrov K.M."/>
            <person name="Suarez D.L."/>
            <person name="Swayne D.E."/>
        </authorList>
    </citation>
    <scope>NUCLEOTIDE SEQUENCE [LARGE SCALE GENOMIC DNA]</scope>
    <source>
        <strain evidence="2 3">CECT 7751</strain>
    </source>
</reference>
<evidence type="ECO:0000313" key="3">
    <source>
        <dbReference type="Proteomes" id="UP000193963"/>
    </source>
</evidence>
<evidence type="ECO:0000256" key="1">
    <source>
        <dbReference type="SAM" id="MobiDB-lite"/>
    </source>
</evidence>
<organism evidence="2 3">
    <name type="scientific">Pseudooceanicola marinus</name>
    <dbReference type="NCBI Taxonomy" id="396013"/>
    <lineage>
        <taxon>Bacteria</taxon>
        <taxon>Pseudomonadati</taxon>
        <taxon>Pseudomonadota</taxon>
        <taxon>Alphaproteobacteria</taxon>
        <taxon>Rhodobacterales</taxon>
        <taxon>Paracoccaceae</taxon>
        <taxon>Pseudooceanicola</taxon>
    </lineage>
</organism>
<accession>A0A1X7A5Z1</accession>
<sequence length="194" mass="21355">MRFKLFHAPIVPASAAGLTTEELRRYLGVGRNNVAPIARRFGIELLHGIYPECIVWRQLFGLVPDDEAAQAALREPLADINWVSTATGVPQSTIRDHLRAGHWKYDRGVQLGDQSGTQARRLRRWLPALIRHRTCGSPLPAFNRIAPHPADSDNADTHSSPSKTHHTLPPEGVGDEPSEDVFSALLSDAAIAPR</sequence>
<evidence type="ECO:0000313" key="2">
    <source>
        <dbReference type="EMBL" id="SLN71496.1"/>
    </source>
</evidence>
<keyword evidence="3" id="KW-1185">Reference proteome</keyword>
<feature type="region of interest" description="Disordered" evidence="1">
    <location>
        <begin position="140"/>
        <end position="194"/>
    </location>
</feature>
<protein>
    <submittedName>
        <fullName evidence="2">Uncharacterized protein</fullName>
    </submittedName>
</protein>
<dbReference type="EMBL" id="FWFN01000009">
    <property type="protein sequence ID" value="SLN71496.1"/>
    <property type="molecule type" value="Genomic_DNA"/>
</dbReference>
<dbReference type="Proteomes" id="UP000193963">
    <property type="component" value="Unassembled WGS sequence"/>
</dbReference>
<name>A0A1X7A5Z1_9RHOB</name>
<dbReference type="OrthoDB" id="7838867at2"/>
<gene>
    <name evidence="2" type="ORF">PSM7751_03840</name>
</gene>
<dbReference type="AlphaFoldDB" id="A0A1X7A5Z1"/>
<proteinExistence type="predicted"/>
<dbReference type="RefSeq" id="WP_085889858.1">
    <property type="nucleotide sequence ID" value="NZ_FWFN01000009.1"/>
</dbReference>